<keyword evidence="3" id="KW-1185">Reference proteome</keyword>
<evidence type="ECO:0000313" key="3">
    <source>
        <dbReference type="Proteomes" id="UP001476798"/>
    </source>
</evidence>
<feature type="compositionally biased region" description="Polar residues" evidence="1">
    <location>
        <begin position="80"/>
        <end position="97"/>
    </location>
</feature>
<reference evidence="2 3" key="1">
    <citation type="submission" date="2021-06" db="EMBL/GenBank/DDBJ databases">
        <authorList>
            <person name="Palmer J.M."/>
        </authorList>
    </citation>
    <scope>NUCLEOTIDE SEQUENCE [LARGE SCALE GENOMIC DNA]</scope>
    <source>
        <strain evidence="2 3">GA_2019</strain>
        <tissue evidence="2">Muscle</tissue>
    </source>
</reference>
<accession>A0ABV0MLZ9</accession>
<feature type="region of interest" description="Disordered" evidence="1">
    <location>
        <begin position="1"/>
        <end position="22"/>
    </location>
</feature>
<dbReference type="Proteomes" id="UP001476798">
    <property type="component" value="Unassembled WGS sequence"/>
</dbReference>
<dbReference type="EMBL" id="JAHRIO010004702">
    <property type="protein sequence ID" value="MEQ2160120.1"/>
    <property type="molecule type" value="Genomic_DNA"/>
</dbReference>
<gene>
    <name evidence="2" type="ORF">GOODEAATRI_030215</name>
</gene>
<evidence type="ECO:0000256" key="1">
    <source>
        <dbReference type="SAM" id="MobiDB-lite"/>
    </source>
</evidence>
<comment type="caution">
    <text evidence="2">The sequence shown here is derived from an EMBL/GenBank/DDBJ whole genome shotgun (WGS) entry which is preliminary data.</text>
</comment>
<proteinExistence type="predicted"/>
<protein>
    <submittedName>
        <fullName evidence="2">Uncharacterized protein</fullName>
    </submittedName>
</protein>
<organism evidence="2 3">
    <name type="scientific">Goodea atripinnis</name>
    <dbReference type="NCBI Taxonomy" id="208336"/>
    <lineage>
        <taxon>Eukaryota</taxon>
        <taxon>Metazoa</taxon>
        <taxon>Chordata</taxon>
        <taxon>Craniata</taxon>
        <taxon>Vertebrata</taxon>
        <taxon>Euteleostomi</taxon>
        <taxon>Actinopterygii</taxon>
        <taxon>Neopterygii</taxon>
        <taxon>Teleostei</taxon>
        <taxon>Neoteleostei</taxon>
        <taxon>Acanthomorphata</taxon>
        <taxon>Ovalentaria</taxon>
        <taxon>Atherinomorphae</taxon>
        <taxon>Cyprinodontiformes</taxon>
        <taxon>Goodeidae</taxon>
        <taxon>Goodea</taxon>
    </lineage>
</organism>
<feature type="region of interest" description="Disordered" evidence="1">
    <location>
        <begin position="76"/>
        <end position="97"/>
    </location>
</feature>
<evidence type="ECO:0000313" key="2">
    <source>
        <dbReference type="EMBL" id="MEQ2160120.1"/>
    </source>
</evidence>
<name>A0ABV0MLZ9_9TELE</name>
<sequence>MGTAMVRRTGSPRKTWRRLPDYPQQKEECSVGGIVVGVRLYFRVASSLMVSGMAGVELNRVGGVCCRVTSRAGARILDQGTGNNKQDEQNSQELNRN</sequence>